<dbReference type="AlphaFoldDB" id="X5MC72"/>
<dbReference type="Proteomes" id="UP000032160">
    <property type="component" value="Chromosome I"/>
</dbReference>
<dbReference type="RefSeq" id="WP_043949707.1">
    <property type="nucleotide sequence ID" value="NZ_HG966617.1"/>
</dbReference>
<dbReference type="HOGENOM" id="CLU_2536369_0_0_5"/>
<proteinExistence type="predicted"/>
<dbReference type="STRING" id="1458461.BN1012_Phect658"/>
<evidence type="ECO:0000256" key="1">
    <source>
        <dbReference type="SAM" id="SignalP"/>
    </source>
</evidence>
<keyword evidence="3" id="KW-1185">Reference proteome</keyword>
<sequence length="83" mass="9510">MSFKSSFGIAAAAAIGLAFGTASVSSPALAEDYYEEEVIIEETYEEEIIEETYEEEIVEETYEEEIIEETYEEEIIIEETYEE</sequence>
<feature type="chain" id="PRO_5004957878" evidence="1">
    <location>
        <begin position="31"/>
        <end position="83"/>
    </location>
</feature>
<feature type="signal peptide" evidence="1">
    <location>
        <begin position="1"/>
        <end position="30"/>
    </location>
</feature>
<evidence type="ECO:0000313" key="2">
    <source>
        <dbReference type="EMBL" id="CDO58872.1"/>
    </source>
</evidence>
<reference evidence="2 3" key="1">
    <citation type="journal article" date="2014" name="Front. Genet.">
        <title>Genome and metabolic network of "Candidatus Phaeomarinobacter ectocarpi" Ec32, a new candidate genus of Alphaproteobacteria frequently associated with brown algae.</title>
        <authorList>
            <person name="Dittami S.M."/>
            <person name="Barbeyron T."/>
            <person name="Boyen C."/>
            <person name="Cambefort J."/>
            <person name="Collet G."/>
            <person name="Delage L."/>
            <person name="Gobet A."/>
            <person name="Groisillier A."/>
            <person name="Leblanc C."/>
            <person name="Michel G."/>
            <person name="Scornet D."/>
            <person name="Siegel A."/>
            <person name="Tapia J.E."/>
            <person name="Tonon T."/>
        </authorList>
    </citation>
    <scope>NUCLEOTIDE SEQUENCE [LARGE SCALE GENOMIC DNA]</scope>
    <source>
        <strain evidence="2 3">Ec32</strain>
    </source>
</reference>
<gene>
    <name evidence="2" type="ORF">BN1012_Phect658</name>
</gene>
<dbReference type="KEGG" id="pect:BN1012_Phect658"/>
<protein>
    <submittedName>
        <fullName evidence="2">Uncharacterized protein</fullName>
    </submittedName>
</protein>
<keyword evidence="1" id="KW-0732">Signal</keyword>
<organism evidence="2 3">
    <name type="scientific">Candidatus Phaeomarinibacter ectocarpi</name>
    <dbReference type="NCBI Taxonomy" id="1458461"/>
    <lineage>
        <taxon>Bacteria</taxon>
        <taxon>Pseudomonadati</taxon>
        <taxon>Pseudomonadota</taxon>
        <taxon>Alphaproteobacteria</taxon>
        <taxon>Hyphomicrobiales</taxon>
        <taxon>Parvibaculaceae</taxon>
        <taxon>Candidatus Phaeomarinibacter</taxon>
    </lineage>
</organism>
<accession>X5MC72</accession>
<evidence type="ECO:0000313" key="3">
    <source>
        <dbReference type="Proteomes" id="UP000032160"/>
    </source>
</evidence>
<name>X5MC72_9HYPH</name>
<dbReference type="EMBL" id="HG966617">
    <property type="protein sequence ID" value="CDO58872.1"/>
    <property type="molecule type" value="Genomic_DNA"/>
</dbReference>